<evidence type="ECO:0000313" key="2">
    <source>
        <dbReference type="Proteomes" id="UP000494161"/>
    </source>
</evidence>
<protein>
    <submittedName>
        <fullName evidence="1">Uncharacterized protein</fullName>
    </submittedName>
</protein>
<dbReference type="RefSeq" id="WP_148318113.1">
    <property type="nucleotide sequence ID" value="NZ_CADILJ010000065.1"/>
</dbReference>
<organism evidence="1 2">
    <name type="scientific">Achromobacter ruhlandii</name>
    <dbReference type="NCBI Taxonomy" id="72557"/>
    <lineage>
        <taxon>Bacteria</taxon>
        <taxon>Pseudomonadati</taxon>
        <taxon>Pseudomonadota</taxon>
        <taxon>Betaproteobacteria</taxon>
        <taxon>Burkholderiales</taxon>
        <taxon>Alcaligenaceae</taxon>
        <taxon>Achromobacter</taxon>
    </lineage>
</organism>
<keyword evidence="2" id="KW-1185">Reference proteome</keyword>
<dbReference type="EMBL" id="CADILJ010000065">
    <property type="protein sequence ID" value="CAB3955753.1"/>
    <property type="molecule type" value="Genomic_DNA"/>
</dbReference>
<proteinExistence type="predicted"/>
<accession>A0ABM8M0R1</accession>
<sequence length="70" mass="7738">MFKQARITLLKARLGSAYRAYMAASDHLDCGAQLAAHINPDVARLRNRCNRLLGILAKLDPDNCPCTRIA</sequence>
<evidence type="ECO:0000313" key="1">
    <source>
        <dbReference type="EMBL" id="CAB3955753.1"/>
    </source>
</evidence>
<comment type="caution">
    <text evidence="1">The sequence shown here is derived from an EMBL/GenBank/DDBJ whole genome shotgun (WGS) entry which is preliminary data.</text>
</comment>
<gene>
    <name evidence="1" type="ORF">LMG7053_04793</name>
</gene>
<name>A0ABM8M0R1_9BURK</name>
<reference evidence="1 2" key="1">
    <citation type="submission" date="2020-04" db="EMBL/GenBank/DDBJ databases">
        <authorList>
            <person name="De Canck E."/>
        </authorList>
    </citation>
    <scope>NUCLEOTIDE SEQUENCE [LARGE SCALE GENOMIC DNA]</scope>
    <source>
        <strain evidence="1 2">LMG 7053</strain>
    </source>
</reference>
<dbReference type="Proteomes" id="UP000494161">
    <property type="component" value="Unassembled WGS sequence"/>
</dbReference>